<gene>
    <name evidence="1" type="ORF">F4820DRAFT_465014</name>
</gene>
<sequence length="536" mass="59366">MQPPDLQQLNPILAVGFLAFILVRWRFHRSRLSLPPGPKPLPVIGNMHQLARTSYQWLQLQRWSAAYGPVMHLRVAGRPLVVLSTHAAAWDLLARRGARYSDRPRLVVAVELATRNLHGAMRPYDAAYRQTRKLQAPLLGPPAADRYRPVQELESRQLLVDLLGEYEREGETGQDFSPLVERTTGSIIYALLYGYRLKSGDDQALRDAHVVQDNFSRAAKTGAYLVDLFPVLNHLPRALAPWKAEADALFRIEADLHTANFQKGLASPGWNFTKQFSASCEASGVPTFQTAWSVGDTSLAGLDTSSIALEWFVVACVAHGKRFVAKAQQVLDEVVGRDRLPTFEDRPRLAYIDAVVQETLRWRLVSPGGIPHLTKQEDTYMGFRIPAGSVVLPNYWAITRDASVFGADPDSFVPERWLDADDSGSGGGITTPLKNLPQTGFGFGRRSCPGRHVALNGLFVVVAQLLWAFEIEAAPGKEVDDTDWVDGVLVKPKHFKAVFRPRGPWVRDVLSSQQRDGEDDLVALLDRVAVGSGGKS</sequence>
<proteinExistence type="predicted"/>
<organism evidence="1 2">
    <name type="scientific">Hypoxylon rubiginosum</name>
    <dbReference type="NCBI Taxonomy" id="110542"/>
    <lineage>
        <taxon>Eukaryota</taxon>
        <taxon>Fungi</taxon>
        <taxon>Dikarya</taxon>
        <taxon>Ascomycota</taxon>
        <taxon>Pezizomycotina</taxon>
        <taxon>Sordariomycetes</taxon>
        <taxon>Xylariomycetidae</taxon>
        <taxon>Xylariales</taxon>
        <taxon>Hypoxylaceae</taxon>
        <taxon>Hypoxylon</taxon>
    </lineage>
</organism>
<dbReference type="Proteomes" id="UP001497700">
    <property type="component" value="Unassembled WGS sequence"/>
</dbReference>
<dbReference type="EMBL" id="MU393434">
    <property type="protein sequence ID" value="KAI4868986.1"/>
    <property type="molecule type" value="Genomic_DNA"/>
</dbReference>
<protein>
    <submittedName>
        <fullName evidence="1">Cytochrome P450</fullName>
    </submittedName>
</protein>
<reference evidence="1 2" key="1">
    <citation type="journal article" date="2022" name="New Phytol.">
        <title>Ecological generalism drives hyperdiversity of secondary metabolite gene clusters in xylarialean endophytes.</title>
        <authorList>
            <person name="Franco M.E.E."/>
            <person name="Wisecaver J.H."/>
            <person name="Arnold A.E."/>
            <person name="Ju Y.M."/>
            <person name="Slot J.C."/>
            <person name="Ahrendt S."/>
            <person name="Moore L.P."/>
            <person name="Eastman K.E."/>
            <person name="Scott K."/>
            <person name="Konkel Z."/>
            <person name="Mondo S.J."/>
            <person name="Kuo A."/>
            <person name="Hayes R.D."/>
            <person name="Haridas S."/>
            <person name="Andreopoulos B."/>
            <person name="Riley R."/>
            <person name="LaButti K."/>
            <person name="Pangilinan J."/>
            <person name="Lipzen A."/>
            <person name="Amirebrahimi M."/>
            <person name="Yan J."/>
            <person name="Adam C."/>
            <person name="Keymanesh K."/>
            <person name="Ng V."/>
            <person name="Louie K."/>
            <person name="Northen T."/>
            <person name="Drula E."/>
            <person name="Henrissat B."/>
            <person name="Hsieh H.M."/>
            <person name="Youens-Clark K."/>
            <person name="Lutzoni F."/>
            <person name="Miadlikowska J."/>
            <person name="Eastwood D.C."/>
            <person name="Hamelin R.C."/>
            <person name="Grigoriev I.V."/>
            <person name="U'Ren J.M."/>
        </authorList>
    </citation>
    <scope>NUCLEOTIDE SEQUENCE [LARGE SCALE GENOMIC DNA]</scope>
    <source>
        <strain evidence="1 2">CBS 119005</strain>
    </source>
</reference>
<accession>A0ACB9ZAV4</accession>
<name>A0ACB9ZAV4_9PEZI</name>
<evidence type="ECO:0000313" key="2">
    <source>
        <dbReference type="Proteomes" id="UP001497700"/>
    </source>
</evidence>
<evidence type="ECO:0000313" key="1">
    <source>
        <dbReference type="EMBL" id="KAI4868986.1"/>
    </source>
</evidence>
<comment type="caution">
    <text evidence="1">The sequence shown here is derived from an EMBL/GenBank/DDBJ whole genome shotgun (WGS) entry which is preliminary data.</text>
</comment>
<keyword evidence="2" id="KW-1185">Reference proteome</keyword>